<proteinExistence type="predicted"/>
<sequence length="59" mass="6493">MTSLKHGVNLSRRACRRFLTVLTVAAFLAVTSSNPIENKSSYEGQYSRDKQGHTGYASS</sequence>
<evidence type="ECO:0000313" key="3">
    <source>
        <dbReference type="Proteomes" id="UP000053268"/>
    </source>
</evidence>
<accession>A0A194PW94</accession>
<name>A0A194PW94_PAPXU</name>
<feature type="region of interest" description="Disordered" evidence="1">
    <location>
        <begin position="36"/>
        <end position="59"/>
    </location>
</feature>
<gene>
    <name evidence="2" type="ORF">RR46_09180</name>
</gene>
<organism evidence="2 3">
    <name type="scientific">Papilio xuthus</name>
    <name type="common">Asian swallowtail butterfly</name>
    <dbReference type="NCBI Taxonomy" id="66420"/>
    <lineage>
        <taxon>Eukaryota</taxon>
        <taxon>Metazoa</taxon>
        <taxon>Ecdysozoa</taxon>
        <taxon>Arthropoda</taxon>
        <taxon>Hexapoda</taxon>
        <taxon>Insecta</taxon>
        <taxon>Pterygota</taxon>
        <taxon>Neoptera</taxon>
        <taxon>Endopterygota</taxon>
        <taxon>Lepidoptera</taxon>
        <taxon>Glossata</taxon>
        <taxon>Ditrysia</taxon>
        <taxon>Papilionoidea</taxon>
        <taxon>Papilionidae</taxon>
        <taxon>Papilioninae</taxon>
        <taxon>Papilio</taxon>
    </lineage>
</organism>
<protein>
    <submittedName>
        <fullName evidence="2">Uncharacterized protein</fullName>
    </submittedName>
</protein>
<evidence type="ECO:0000256" key="1">
    <source>
        <dbReference type="SAM" id="MobiDB-lite"/>
    </source>
</evidence>
<evidence type="ECO:0000313" key="2">
    <source>
        <dbReference type="EMBL" id="KPI97273.1"/>
    </source>
</evidence>
<dbReference type="EMBL" id="KQ459590">
    <property type="protein sequence ID" value="KPI97273.1"/>
    <property type="molecule type" value="Genomic_DNA"/>
</dbReference>
<keyword evidence="3" id="KW-1185">Reference proteome</keyword>
<dbReference type="AlphaFoldDB" id="A0A194PW94"/>
<dbReference type="Proteomes" id="UP000053268">
    <property type="component" value="Unassembled WGS sequence"/>
</dbReference>
<reference evidence="2 3" key="1">
    <citation type="journal article" date="2015" name="Nat. Commun.">
        <title>Outbred genome sequencing and CRISPR/Cas9 gene editing in butterflies.</title>
        <authorList>
            <person name="Li X."/>
            <person name="Fan D."/>
            <person name="Zhang W."/>
            <person name="Liu G."/>
            <person name="Zhang L."/>
            <person name="Zhao L."/>
            <person name="Fang X."/>
            <person name="Chen L."/>
            <person name="Dong Y."/>
            <person name="Chen Y."/>
            <person name="Ding Y."/>
            <person name="Zhao R."/>
            <person name="Feng M."/>
            <person name="Zhu Y."/>
            <person name="Feng Y."/>
            <person name="Jiang X."/>
            <person name="Zhu D."/>
            <person name="Xiang H."/>
            <person name="Feng X."/>
            <person name="Li S."/>
            <person name="Wang J."/>
            <person name="Zhang G."/>
            <person name="Kronforst M.R."/>
            <person name="Wang W."/>
        </authorList>
    </citation>
    <scope>NUCLEOTIDE SEQUENCE [LARGE SCALE GENOMIC DNA]</scope>
    <source>
        <strain evidence="2">Ya'a_city_454_Px</strain>
        <tissue evidence="2">Whole body</tissue>
    </source>
</reference>